<dbReference type="SUPFAM" id="SSF54518">
    <property type="entry name" value="Tubby C-terminal domain-like"/>
    <property type="match status" value="1"/>
</dbReference>
<dbReference type="EMBL" id="JBHTOP010000026">
    <property type="protein sequence ID" value="MFD1672553.1"/>
    <property type="molecule type" value="Genomic_DNA"/>
</dbReference>
<dbReference type="InterPro" id="IPR025659">
    <property type="entry name" value="Tubby-like_C"/>
</dbReference>
<dbReference type="Pfam" id="PF04525">
    <property type="entry name" value="LOR"/>
    <property type="match status" value="1"/>
</dbReference>
<protein>
    <submittedName>
        <fullName evidence="1">LURP-one-related/scramblase family protein</fullName>
    </submittedName>
</protein>
<dbReference type="InterPro" id="IPR007612">
    <property type="entry name" value="LOR"/>
</dbReference>
<proteinExistence type="predicted"/>
<sequence>MELYIKTQFTDLNHVALVYDHNKKPLYYLSGRQGLLNDNFTLYELSGEPVGEIRQVGRGVLPKFDIRIDRQKVGSLTRMIGVWHQFIFVSDLKWILMGDLLDNHYQAFQHGQIIFQVDNVMLSDGALARELKITNAADAPICILIAMVLDLWSRSTKKHHANSPIVHGQLIWDD</sequence>
<organism evidence="1 2">
    <name type="scientific">Agrilactobacillus yilanensis</name>
    <dbReference type="NCBI Taxonomy" id="2485997"/>
    <lineage>
        <taxon>Bacteria</taxon>
        <taxon>Bacillati</taxon>
        <taxon>Bacillota</taxon>
        <taxon>Bacilli</taxon>
        <taxon>Lactobacillales</taxon>
        <taxon>Lactobacillaceae</taxon>
        <taxon>Agrilactobacillus</taxon>
    </lineage>
</organism>
<evidence type="ECO:0000313" key="1">
    <source>
        <dbReference type="EMBL" id="MFD1672553.1"/>
    </source>
</evidence>
<keyword evidence="2" id="KW-1185">Reference proteome</keyword>
<gene>
    <name evidence="1" type="ORF">ACFQ5M_10615</name>
</gene>
<accession>A0ABW4J9I9</accession>
<comment type="caution">
    <text evidence="1">The sequence shown here is derived from an EMBL/GenBank/DDBJ whole genome shotgun (WGS) entry which is preliminary data.</text>
</comment>
<evidence type="ECO:0000313" key="2">
    <source>
        <dbReference type="Proteomes" id="UP001597267"/>
    </source>
</evidence>
<name>A0ABW4J9I9_9LACO</name>
<dbReference type="Proteomes" id="UP001597267">
    <property type="component" value="Unassembled WGS sequence"/>
</dbReference>
<reference evidence="2" key="1">
    <citation type="journal article" date="2019" name="Int. J. Syst. Evol. Microbiol.">
        <title>The Global Catalogue of Microorganisms (GCM) 10K type strain sequencing project: providing services to taxonomists for standard genome sequencing and annotation.</title>
        <authorList>
            <consortium name="The Broad Institute Genomics Platform"/>
            <consortium name="The Broad Institute Genome Sequencing Center for Infectious Disease"/>
            <person name="Wu L."/>
            <person name="Ma J."/>
        </authorList>
    </citation>
    <scope>NUCLEOTIDE SEQUENCE [LARGE SCALE GENOMIC DNA]</scope>
    <source>
        <strain evidence="2">CCM 8896</strain>
    </source>
</reference>
<dbReference type="RefSeq" id="WP_125711936.1">
    <property type="nucleotide sequence ID" value="NZ_JBHTOP010000026.1"/>
</dbReference>